<dbReference type="AlphaFoldDB" id="A0A2V2NGW7"/>
<dbReference type="InterPro" id="IPR048301">
    <property type="entry name" value="NucS_C"/>
</dbReference>
<proteinExistence type="predicted"/>
<feature type="domain" description="Endonuclease NucS C-terminal" evidence="1">
    <location>
        <begin position="29"/>
        <end position="109"/>
    </location>
</feature>
<dbReference type="GO" id="GO:0003676">
    <property type="term" value="F:nucleic acid binding"/>
    <property type="evidence" value="ECO:0007669"/>
    <property type="project" value="InterPro"/>
</dbReference>
<comment type="caution">
    <text evidence="2">The sequence shown here is derived from an EMBL/GenBank/DDBJ whole genome shotgun (WGS) entry which is preliminary data.</text>
</comment>
<gene>
    <name evidence="2" type="ORF">DLD82_08285</name>
</gene>
<dbReference type="Gene3D" id="3.40.1350.10">
    <property type="match status" value="1"/>
</dbReference>
<organism evidence="2 3">
    <name type="scientific">Methanospirillum stamsii</name>
    <dbReference type="NCBI Taxonomy" id="1277351"/>
    <lineage>
        <taxon>Archaea</taxon>
        <taxon>Methanobacteriati</taxon>
        <taxon>Methanobacteriota</taxon>
        <taxon>Stenosarchaea group</taxon>
        <taxon>Methanomicrobia</taxon>
        <taxon>Methanomicrobiales</taxon>
        <taxon>Methanospirillaceae</taxon>
        <taxon>Methanospirillum</taxon>
    </lineage>
</organism>
<reference evidence="2 3" key="1">
    <citation type="submission" date="2018-05" db="EMBL/GenBank/DDBJ databases">
        <title>Draft genome of Methanospirillum stamsii Pt1.</title>
        <authorList>
            <person name="Dueholm M.S."/>
            <person name="Nielsen P.H."/>
            <person name="Bakmann L.F."/>
            <person name="Otzen D.E."/>
        </authorList>
    </citation>
    <scope>NUCLEOTIDE SEQUENCE [LARGE SCALE GENOMIC DNA]</scope>
    <source>
        <strain evidence="2 3">Pt1</strain>
    </source>
</reference>
<dbReference type="Pfam" id="PF01939">
    <property type="entry name" value="NucS_C"/>
    <property type="match status" value="1"/>
</dbReference>
<dbReference type="RefSeq" id="WP_109940653.1">
    <property type="nucleotide sequence ID" value="NZ_CP176366.1"/>
</dbReference>
<dbReference type="GO" id="GO:0004519">
    <property type="term" value="F:endonuclease activity"/>
    <property type="evidence" value="ECO:0007669"/>
    <property type="project" value="InterPro"/>
</dbReference>
<evidence type="ECO:0000313" key="2">
    <source>
        <dbReference type="EMBL" id="PWR74573.1"/>
    </source>
</evidence>
<evidence type="ECO:0000259" key="1">
    <source>
        <dbReference type="Pfam" id="PF01939"/>
    </source>
</evidence>
<dbReference type="EMBL" id="QGMZ01000016">
    <property type="protein sequence ID" value="PWR74573.1"/>
    <property type="molecule type" value="Genomic_DNA"/>
</dbReference>
<dbReference type="InterPro" id="IPR011856">
    <property type="entry name" value="tRNA_endonuc-like_dom_sf"/>
</dbReference>
<protein>
    <recommendedName>
        <fullName evidence="1">Endonuclease NucS C-terminal domain-containing protein</fullName>
    </recommendedName>
</protein>
<dbReference type="GeneID" id="97608005"/>
<name>A0A2V2NGW7_9EURY</name>
<evidence type="ECO:0000313" key="3">
    <source>
        <dbReference type="Proteomes" id="UP000245934"/>
    </source>
</evidence>
<sequence>MSHDVRLWKVSPSDGKEIQEIYKSRLNLEERLERWIEEDISIISSGYQIIGRQVETSFGTYVDLLAMDQAGDLVILELKRDKTPRDVVAQTLDYASWVKKLTAEQIIGIAEEYFSKTGAETFEEAFFKKFGTAIPNELNVSHSMLIVASVIDESTERIVSYLSEEHGVPLNVLEFQYFKDNSGVEFLSRVFLIDPDEAESNTDRVSSGKRPKNLSKEELQEIATNNGVGGLYQSLFEGLLPCFDGVKTTRTSIGFIGKNVVGTKTPVTFSLIPLKSSKEKGIRYELYLTRLAEYFHTTIDEIEKILPKSRDIFHYNNDPSPEWSGYQGFFENEDVVRLFLDGVRRMKKKV</sequence>
<dbReference type="Proteomes" id="UP000245934">
    <property type="component" value="Unassembled WGS sequence"/>
</dbReference>
<keyword evidence="3" id="KW-1185">Reference proteome</keyword>
<dbReference type="OrthoDB" id="102225at2157"/>
<accession>A0A2V2NGW7</accession>